<reference evidence="1 2" key="1">
    <citation type="submission" date="2019-01" db="EMBL/GenBank/DDBJ databases">
        <title>Bacillus sp. M5HDSG1-1, whole genome shotgun sequence.</title>
        <authorList>
            <person name="Tuo L."/>
        </authorList>
    </citation>
    <scope>NUCLEOTIDE SEQUENCE [LARGE SCALE GENOMIC DNA]</scope>
    <source>
        <strain evidence="1 2">M5HDSG1-1</strain>
    </source>
</reference>
<gene>
    <name evidence="1" type="ORF">EM808_05825</name>
</gene>
<dbReference type="EMBL" id="RZTZ01000002">
    <property type="protein sequence ID" value="RVT65028.1"/>
    <property type="molecule type" value="Genomic_DNA"/>
</dbReference>
<dbReference type="Proteomes" id="UP000288024">
    <property type="component" value="Unassembled WGS sequence"/>
</dbReference>
<keyword evidence="2" id="KW-1185">Reference proteome</keyword>
<evidence type="ECO:0000313" key="1">
    <source>
        <dbReference type="EMBL" id="RVT65028.1"/>
    </source>
</evidence>
<dbReference type="Pfam" id="PF26325">
    <property type="entry name" value="YhjD"/>
    <property type="match status" value="1"/>
</dbReference>
<dbReference type="GeneID" id="87616058"/>
<evidence type="ECO:0000313" key="2">
    <source>
        <dbReference type="Proteomes" id="UP000288024"/>
    </source>
</evidence>
<protein>
    <submittedName>
        <fullName evidence="1">Uncharacterized protein</fullName>
    </submittedName>
</protein>
<dbReference type="RefSeq" id="WP_127737173.1">
    <property type="nucleotide sequence ID" value="NZ_CAJCKN010000023.1"/>
</dbReference>
<name>A0A437KDP8_9BACI</name>
<proteinExistence type="predicted"/>
<comment type="caution">
    <text evidence="1">The sequence shown here is derived from an EMBL/GenBank/DDBJ whole genome shotgun (WGS) entry which is preliminary data.</text>
</comment>
<dbReference type="InterPro" id="IPR058600">
    <property type="entry name" value="YhjD-like"/>
</dbReference>
<accession>A0A437KDP8</accession>
<sequence length="119" mass="14161">MHAILESDRKIISQSVYLALVLAVLEYDRKKIEDTSFKIKNVYVNLIEHTMQKVQSDLKKIKKDMQRNQLHVQRGHNDGISTEYNFYYKGAHEPHRFDNTSLKSNTQKLLIYYLMRNTE</sequence>
<dbReference type="AlphaFoldDB" id="A0A437KDP8"/>
<organism evidence="1 2">
    <name type="scientific">Niallia taxi</name>
    <dbReference type="NCBI Taxonomy" id="2499688"/>
    <lineage>
        <taxon>Bacteria</taxon>
        <taxon>Bacillati</taxon>
        <taxon>Bacillota</taxon>
        <taxon>Bacilli</taxon>
        <taxon>Bacillales</taxon>
        <taxon>Bacillaceae</taxon>
        <taxon>Niallia</taxon>
    </lineage>
</organism>